<sequence length="336" mass="37527">MQQKPLFSGHRANRARTRLFQPPRRAVCMYPEKTVGSVSVGMLDFIPLPRNPGELIGMGRQSHPCYSLSTRRWLARLPVRRKLLPILTTAFPTITRILRVFLDSLEFFFSFLFRLYSNLVWRHGSVSALRYGTRHCRAPLCELASCTGSRLSDLDPVQLGCPDRVLTMRLVVRLKLQSRTHMALTILAGVSRHINTSATPNVQVRSAIEPGIHPFVCILAIVSATDPSSGLLEFPDRYCIATPDFLLELCPIQLLFYRCYYVAALKRIATFCCAVALETDQRAPDESAGRGSQVISDEVRPPREIWRRVTPPDPSGARGISILWPSSVPTTGVPGG</sequence>
<reference evidence="2 3" key="1">
    <citation type="submission" date="2015-09" db="EMBL/GenBank/DDBJ databases">
        <title>Trachymyrmex cornetzi WGS genome.</title>
        <authorList>
            <person name="Nygaard S."/>
            <person name="Hu H."/>
            <person name="Boomsma J."/>
            <person name="Zhang G."/>
        </authorList>
    </citation>
    <scope>NUCLEOTIDE SEQUENCE [LARGE SCALE GENOMIC DNA]</scope>
    <source>
        <strain evidence="2">Tcor2-1</strain>
        <tissue evidence="2">Whole body</tissue>
    </source>
</reference>
<evidence type="ECO:0000256" key="1">
    <source>
        <dbReference type="SAM" id="MobiDB-lite"/>
    </source>
</evidence>
<protein>
    <submittedName>
        <fullName evidence="2">Uncharacterized protein</fullName>
    </submittedName>
</protein>
<name>A0A195DDI4_9HYME</name>
<proteinExistence type="predicted"/>
<keyword evidence="3" id="KW-1185">Reference proteome</keyword>
<evidence type="ECO:0000313" key="2">
    <source>
        <dbReference type="EMBL" id="KYN10499.1"/>
    </source>
</evidence>
<gene>
    <name evidence="2" type="ORF">ALC57_17104</name>
</gene>
<accession>A0A195DDI4</accession>
<dbReference type="EMBL" id="KQ980989">
    <property type="protein sequence ID" value="KYN10499.1"/>
    <property type="molecule type" value="Genomic_DNA"/>
</dbReference>
<dbReference type="Proteomes" id="UP000078492">
    <property type="component" value="Unassembled WGS sequence"/>
</dbReference>
<organism evidence="2 3">
    <name type="scientific">Trachymyrmex cornetzi</name>
    <dbReference type="NCBI Taxonomy" id="471704"/>
    <lineage>
        <taxon>Eukaryota</taxon>
        <taxon>Metazoa</taxon>
        <taxon>Ecdysozoa</taxon>
        <taxon>Arthropoda</taxon>
        <taxon>Hexapoda</taxon>
        <taxon>Insecta</taxon>
        <taxon>Pterygota</taxon>
        <taxon>Neoptera</taxon>
        <taxon>Endopterygota</taxon>
        <taxon>Hymenoptera</taxon>
        <taxon>Apocrita</taxon>
        <taxon>Aculeata</taxon>
        <taxon>Formicoidea</taxon>
        <taxon>Formicidae</taxon>
        <taxon>Myrmicinae</taxon>
        <taxon>Trachymyrmex</taxon>
    </lineage>
</organism>
<feature type="region of interest" description="Disordered" evidence="1">
    <location>
        <begin position="305"/>
        <end position="336"/>
    </location>
</feature>
<dbReference type="AlphaFoldDB" id="A0A195DDI4"/>
<evidence type="ECO:0000313" key="3">
    <source>
        <dbReference type="Proteomes" id="UP000078492"/>
    </source>
</evidence>